<evidence type="ECO:0000259" key="3">
    <source>
        <dbReference type="PROSITE" id="PS51371"/>
    </source>
</evidence>
<dbReference type="PANTHER" id="PTHR43080:SF2">
    <property type="entry name" value="CBS DOMAIN-CONTAINING PROTEIN"/>
    <property type="match status" value="1"/>
</dbReference>
<dbReference type="InterPro" id="IPR046342">
    <property type="entry name" value="CBS_dom_sf"/>
</dbReference>
<feature type="domain" description="CBS" evidence="3">
    <location>
        <begin position="66"/>
        <end position="137"/>
    </location>
</feature>
<evidence type="ECO:0000313" key="5">
    <source>
        <dbReference type="Proteomes" id="UP001499895"/>
    </source>
</evidence>
<dbReference type="Pfam" id="PF00571">
    <property type="entry name" value="CBS"/>
    <property type="match status" value="2"/>
</dbReference>
<accession>A0ABN1AJ28</accession>
<dbReference type="Gene3D" id="3.10.580.10">
    <property type="entry name" value="CBS-domain"/>
    <property type="match status" value="1"/>
</dbReference>
<comment type="caution">
    <text evidence="4">The sequence shown here is derived from an EMBL/GenBank/DDBJ whole genome shotgun (WGS) entry which is preliminary data.</text>
</comment>
<dbReference type="Proteomes" id="UP001499895">
    <property type="component" value="Unassembled WGS sequence"/>
</dbReference>
<dbReference type="SUPFAM" id="SSF54631">
    <property type="entry name" value="CBS-domain pair"/>
    <property type="match status" value="1"/>
</dbReference>
<dbReference type="CDD" id="cd04622">
    <property type="entry name" value="CBS_pair_HRP1_like"/>
    <property type="match status" value="1"/>
</dbReference>
<organism evidence="4 5">
    <name type="scientific">Streptomyces stramineus</name>
    <dbReference type="NCBI Taxonomy" id="173861"/>
    <lineage>
        <taxon>Bacteria</taxon>
        <taxon>Bacillati</taxon>
        <taxon>Actinomycetota</taxon>
        <taxon>Actinomycetes</taxon>
        <taxon>Kitasatosporales</taxon>
        <taxon>Streptomycetaceae</taxon>
        <taxon>Streptomyces</taxon>
    </lineage>
</organism>
<proteinExistence type="predicted"/>
<dbReference type="InterPro" id="IPR051257">
    <property type="entry name" value="Diverse_CBS-Domain"/>
</dbReference>
<dbReference type="PROSITE" id="PS51371">
    <property type="entry name" value="CBS"/>
    <property type="match status" value="2"/>
</dbReference>
<keyword evidence="1 2" id="KW-0129">CBS domain</keyword>
<dbReference type="PANTHER" id="PTHR43080">
    <property type="entry name" value="CBS DOMAIN-CONTAINING PROTEIN CBSX3, MITOCHONDRIAL"/>
    <property type="match status" value="1"/>
</dbReference>
<gene>
    <name evidence="4" type="primary">hrp1</name>
    <name evidence="4" type="ORF">GCM10009544_44690</name>
</gene>
<sequence>MATRKQLAARDIMTAGVTCVGEHESMLDAARMMRDLKVGCLPICGDDNRLKGLITDRDIVVDCVAEGRDPATVPAGSLGGHLHWIDAQADASEALETMERHQIKRLPVIDVADDHRLVGMITEANLARNLTDEQIAEFAARVYAVH</sequence>
<name>A0ABN1AJ28_9ACTN</name>
<dbReference type="SMART" id="SM00116">
    <property type="entry name" value="CBS"/>
    <property type="match status" value="2"/>
</dbReference>
<feature type="domain" description="CBS" evidence="3">
    <location>
        <begin position="13"/>
        <end position="60"/>
    </location>
</feature>
<keyword evidence="5" id="KW-1185">Reference proteome</keyword>
<evidence type="ECO:0000313" key="4">
    <source>
        <dbReference type="EMBL" id="GAA0477801.1"/>
    </source>
</evidence>
<evidence type="ECO:0000256" key="1">
    <source>
        <dbReference type="ARBA" id="ARBA00023122"/>
    </source>
</evidence>
<dbReference type="InterPro" id="IPR000644">
    <property type="entry name" value="CBS_dom"/>
</dbReference>
<evidence type="ECO:0000256" key="2">
    <source>
        <dbReference type="PROSITE-ProRule" id="PRU00703"/>
    </source>
</evidence>
<protein>
    <submittedName>
        <fullName evidence="4">Hypoxic response protein Hrp1</fullName>
    </submittedName>
</protein>
<reference evidence="4 5" key="1">
    <citation type="journal article" date="2019" name="Int. J. Syst. Evol. Microbiol.">
        <title>The Global Catalogue of Microorganisms (GCM) 10K type strain sequencing project: providing services to taxonomists for standard genome sequencing and annotation.</title>
        <authorList>
            <consortium name="The Broad Institute Genomics Platform"/>
            <consortium name="The Broad Institute Genome Sequencing Center for Infectious Disease"/>
            <person name="Wu L."/>
            <person name="Ma J."/>
        </authorList>
    </citation>
    <scope>NUCLEOTIDE SEQUENCE [LARGE SCALE GENOMIC DNA]</scope>
    <source>
        <strain evidence="4 5">JCM 10649</strain>
    </source>
</reference>
<dbReference type="EMBL" id="BAAAHB010000056">
    <property type="protein sequence ID" value="GAA0477801.1"/>
    <property type="molecule type" value="Genomic_DNA"/>
</dbReference>
<dbReference type="RefSeq" id="WP_344093577.1">
    <property type="nucleotide sequence ID" value="NZ_BAAAHB010000056.1"/>
</dbReference>